<keyword evidence="3" id="KW-1185">Reference proteome</keyword>
<evidence type="ECO:0000313" key="2">
    <source>
        <dbReference type="EMBL" id="PVH90934.1"/>
    </source>
</evidence>
<evidence type="ECO:0008006" key="4">
    <source>
        <dbReference type="Google" id="ProtNLM"/>
    </source>
</evidence>
<feature type="chain" id="PRO_5016111847" description="Alpha/beta-hydrolase" evidence="1">
    <location>
        <begin position="24"/>
        <end position="136"/>
    </location>
</feature>
<evidence type="ECO:0000313" key="3">
    <source>
        <dbReference type="Proteomes" id="UP000244855"/>
    </source>
</evidence>
<organism evidence="2 3">
    <name type="scientific">Periconia macrospinosa</name>
    <dbReference type="NCBI Taxonomy" id="97972"/>
    <lineage>
        <taxon>Eukaryota</taxon>
        <taxon>Fungi</taxon>
        <taxon>Dikarya</taxon>
        <taxon>Ascomycota</taxon>
        <taxon>Pezizomycotina</taxon>
        <taxon>Dothideomycetes</taxon>
        <taxon>Pleosporomycetidae</taxon>
        <taxon>Pleosporales</taxon>
        <taxon>Massarineae</taxon>
        <taxon>Periconiaceae</taxon>
        <taxon>Periconia</taxon>
    </lineage>
</organism>
<feature type="signal peptide" evidence="1">
    <location>
        <begin position="1"/>
        <end position="23"/>
    </location>
</feature>
<name>A0A2V1D100_9PLEO</name>
<keyword evidence="1" id="KW-0732">Signal</keyword>
<accession>A0A2V1D100</accession>
<gene>
    <name evidence="2" type="ORF">DM02DRAFT_620781</name>
</gene>
<proteinExistence type="predicted"/>
<dbReference type="OrthoDB" id="190201at2759"/>
<evidence type="ECO:0000256" key="1">
    <source>
        <dbReference type="SAM" id="SignalP"/>
    </source>
</evidence>
<dbReference type="EMBL" id="KZ806030">
    <property type="protein sequence ID" value="PVH90934.1"/>
    <property type="molecule type" value="Genomic_DNA"/>
</dbReference>
<sequence length="136" mass="15436">MEIYRFWRCEQLLLPCLWSGARAGHSPSREHVQRYWHTEVAPSVAAAYTGPVFVITGQHDAIYCTNPNPLPLPDVAFATFDCGGYKTGFLVQKELYPASSSFRWHEPVTAGHCWHLHYKAQATFAIAYAWMAQKGF</sequence>
<reference evidence="2 3" key="1">
    <citation type="journal article" date="2018" name="Sci. Rep.">
        <title>Comparative genomics provides insights into the lifestyle and reveals functional heterogeneity of dark septate endophytic fungi.</title>
        <authorList>
            <person name="Knapp D.G."/>
            <person name="Nemeth J.B."/>
            <person name="Barry K."/>
            <person name="Hainaut M."/>
            <person name="Henrissat B."/>
            <person name="Johnson J."/>
            <person name="Kuo A."/>
            <person name="Lim J.H.P."/>
            <person name="Lipzen A."/>
            <person name="Nolan M."/>
            <person name="Ohm R.A."/>
            <person name="Tamas L."/>
            <person name="Grigoriev I.V."/>
            <person name="Spatafora J.W."/>
            <person name="Nagy L.G."/>
            <person name="Kovacs G.M."/>
        </authorList>
    </citation>
    <scope>NUCLEOTIDE SEQUENCE [LARGE SCALE GENOMIC DNA]</scope>
    <source>
        <strain evidence="2 3">DSE2036</strain>
    </source>
</reference>
<dbReference type="Proteomes" id="UP000244855">
    <property type="component" value="Unassembled WGS sequence"/>
</dbReference>
<dbReference type="AlphaFoldDB" id="A0A2V1D100"/>
<protein>
    <recommendedName>
        <fullName evidence="4">Alpha/beta-hydrolase</fullName>
    </recommendedName>
</protein>